<gene>
    <name evidence="1" type="ORF">YC6258_00782</name>
</gene>
<keyword evidence="2" id="KW-1185">Reference proteome</keyword>
<proteinExistence type="predicted"/>
<organism evidence="1 2">
    <name type="scientific">Gynuella sunshinyii YC6258</name>
    <dbReference type="NCBI Taxonomy" id="1445510"/>
    <lineage>
        <taxon>Bacteria</taxon>
        <taxon>Pseudomonadati</taxon>
        <taxon>Pseudomonadota</taxon>
        <taxon>Gammaproteobacteria</taxon>
        <taxon>Oceanospirillales</taxon>
        <taxon>Saccharospirillaceae</taxon>
        <taxon>Gynuella</taxon>
    </lineage>
</organism>
<dbReference type="STRING" id="1445510.YC6258_00782"/>
<dbReference type="Proteomes" id="UP000032266">
    <property type="component" value="Chromosome"/>
</dbReference>
<name>A0A0C5VE85_9GAMM</name>
<protein>
    <submittedName>
        <fullName evidence="1">Uncharacterized protein</fullName>
    </submittedName>
</protein>
<dbReference type="KEGG" id="gsn:YC6258_00782"/>
<dbReference type="EMBL" id="CP007142">
    <property type="protein sequence ID" value="AJQ92832.1"/>
    <property type="molecule type" value="Genomic_DNA"/>
</dbReference>
<evidence type="ECO:0000313" key="2">
    <source>
        <dbReference type="Proteomes" id="UP000032266"/>
    </source>
</evidence>
<sequence length="48" mass="5597">MIKRLCFKDDGFFILGNVSSETRYHASFSNQYFHILCNALNFVGCLYL</sequence>
<dbReference type="HOGENOM" id="CLU_3153391_0_0_6"/>
<reference evidence="1 2" key="1">
    <citation type="submission" date="2014-01" db="EMBL/GenBank/DDBJ databases">
        <title>Full genme sequencing of cellulolytic bacterium Gynuella sunshinyii YC6258T gen. nov., sp. nov.</title>
        <authorList>
            <person name="Khan H."/>
            <person name="Chung E.J."/>
            <person name="Chung Y.R."/>
        </authorList>
    </citation>
    <scope>NUCLEOTIDE SEQUENCE [LARGE SCALE GENOMIC DNA]</scope>
    <source>
        <strain evidence="1 2">YC6258</strain>
    </source>
</reference>
<dbReference type="AlphaFoldDB" id="A0A0C5VE85"/>
<evidence type="ECO:0000313" key="1">
    <source>
        <dbReference type="EMBL" id="AJQ92832.1"/>
    </source>
</evidence>
<accession>A0A0C5VE85</accession>